<dbReference type="Pfam" id="PF13700">
    <property type="entry name" value="DUF4158"/>
    <property type="match status" value="1"/>
</dbReference>
<comment type="similarity">
    <text evidence="1">Belongs to the transposase 7 family.</text>
</comment>
<proteinExistence type="inferred from homology"/>
<evidence type="ECO:0000256" key="2">
    <source>
        <dbReference type="ARBA" id="ARBA00022578"/>
    </source>
</evidence>
<keyword evidence="2" id="KW-0815">Transposition</keyword>
<dbReference type="Proteomes" id="UP000050346">
    <property type="component" value="Unassembled WGS sequence"/>
</dbReference>
<dbReference type="RefSeq" id="WP_044325030.1">
    <property type="nucleotide sequence ID" value="NZ_JYHG01000154.1"/>
</dbReference>
<evidence type="ECO:0000259" key="6">
    <source>
        <dbReference type="Pfam" id="PF13700"/>
    </source>
</evidence>
<dbReference type="InterPro" id="IPR002513">
    <property type="entry name" value="Tn3_Tnp_DDE_dom"/>
</dbReference>
<evidence type="ECO:0000259" key="5">
    <source>
        <dbReference type="Pfam" id="PF01526"/>
    </source>
</evidence>
<dbReference type="InterPro" id="IPR025296">
    <property type="entry name" value="DUF4158"/>
</dbReference>
<reference evidence="7 8" key="1">
    <citation type="submission" date="2015-09" db="EMBL/GenBank/DDBJ databases">
        <title>Genome announcement of multiple Pseudomonas syringae strains.</title>
        <authorList>
            <person name="Thakur S."/>
            <person name="Wang P.W."/>
            <person name="Gong Y."/>
            <person name="Weir B.S."/>
            <person name="Guttman D.S."/>
        </authorList>
    </citation>
    <scope>NUCLEOTIDE SEQUENCE [LARGE SCALE GENOMIC DNA]</scope>
    <source>
        <strain evidence="7 8">ICMP9150</strain>
    </source>
</reference>
<evidence type="ECO:0000313" key="8">
    <source>
        <dbReference type="Proteomes" id="UP000050346"/>
    </source>
</evidence>
<dbReference type="PATRIC" id="fig|235272.12.peg.4648"/>
<organism evidence="7 8">
    <name type="scientific">Pseudomonas amygdali pv. dendropanacis</name>
    <dbReference type="NCBI Taxonomy" id="235272"/>
    <lineage>
        <taxon>Bacteria</taxon>
        <taxon>Pseudomonadati</taxon>
        <taxon>Pseudomonadota</taxon>
        <taxon>Gammaproteobacteria</taxon>
        <taxon>Pseudomonadales</taxon>
        <taxon>Pseudomonadaceae</taxon>
        <taxon>Pseudomonas</taxon>
        <taxon>Pseudomonas amygdali</taxon>
    </lineage>
</organism>
<dbReference type="NCBIfam" id="NF033527">
    <property type="entry name" value="transpos_Tn3"/>
    <property type="match status" value="1"/>
</dbReference>
<accession>A0A0P9TWQ8</accession>
<feature type="domain" description="DUF4158" evidence="6">
    <location>
        <begin position="11"/>
        <end position="173"/>
    </location>
</feature>
<evidence type="ECO:0008006" key="9">
    <source>
        <dbReference type="Google" id="ProtNLM"/>
    </source>
</evidence>
<dbReference type="GO" id="GO:0003677">
    <property type="term" value="F:DNA binding"/>
    <property type="evidence" value="ECO:0007669"/>
    <property type="project" value="UniProtKB-KW"/>
</dbReference>
<name>A0A0P9TWQ8_PSEA0</name>
<evidence type="ECO:0000256" key="3">
    <source>
        <dbReference type="ARBA" id="ARBA00023125"/>
    </source>
</evidence>
<evidence type="ECO:0000256" key="4">
    <source>
        <dbReference type="ARBA" id="ARBA00023172"/>
    </source>
</evidence>
<evidence type="ECO:0000313" key="7">
    <source>
        <dbReference type="EMBL" id="KPX17651.1"/>
    </source>
</evidence>
<dbReference type="InterPro" id="IPR047653">
    <property type="entry name" value="Tn3-like_transpos"/>
</dbReference>
<dbReference type="EMBL" id="LJQG01000201">
    <property type="protein sequence ID" value="KPX17651.1"/>
    <property type="molecule type" value="Genomic_DNA"/>
</dbReference>
<keyword evidence="4" id="KW-0233">DNA recombination</keyword>
<dbReference type="GO" id="GO:0004803">
    <property type="term" value="F:transposase activity"/>
    <property type="evidence" value="ECO:0007669"/>
    <property type="project" value="InterPro"/>
</dbReference>
<gene>
    <name evidence="7" type="ORF">ALO71_200003</name>
</gene>
<sequence length="1009" mass="115383">MTSKSERLNVLSDAEQEALYGVPNFDDSQQLEYLALSETELALASSRFGLNAQVHCILQIGYFKAKRAFFVFDWDEVVDDCTFVISRYFQGQSVELLAISKHERYAQRGGITALFDYQPWSLTCLPWLASRAAQLVRRDVTPSFVALELVVALGERKIIRPGYTTLQEIVSKALSDERLRLGSLLEGLLDEPLKAILSQLLVYEDTLSDLAVLKQDAKNFGHRHMSREREKRATLAPLHHAAKEILPRLEISRQNLLYYASLVNYYTVFDLRRLKPAQARLYLLCFAWLRYRQFTDNLVAAMNHLVRHYEAETKVHAQKRILHEQVVQSRNNRKVGRLLLLYVDDQVADSELFGTVRRRAWRIMGKDEVLAVGQHMSTKQLSSLALRWEAIDKLSVRVRLNLRPIFASVDFCGAEPDNPWLQALEWIKTVFAHQQRPSQRPLSECPANTLPVRLRSFLLDSDDAGNRVTLNDARYEFWLYHEIAKRLRTGDIYIDDSLQHRQLADELVPLAEYAPLLAKMDANIAWLRQPVSTRLEALAEQLRQQWHSFNSELRRGTLPHLTFDTARKRLIWRQPKANKGADQSEAFYGRLPLTDVADVLRFVDGQCQFLSALTPLQPRYAKQSTQANSLLAVITAIAMNHGMFTMARTSDIPYQVLETAYKQYLRQSTLQAANDCISNAIAKLPIFEHFSFDLEMLYGSVDGQKFSMERPTIQARHSRKYFARGKGVVAYTMLCNHVPLQGWVIGAHEYEAHHAFDVWYRNTSNIVPRMITGDMHSINKANFAIFDWFGGVFAPRFTDANAQLKELYCVDDLALYEKYLVKPVGQIALQAIESEKEGIDQIVATLALKDMTQATLIRKICTYSTSNPTRRAVFEYDKLIRSIYTLRYLRDPQLQRNVHRSQNRIESYHQLRAAIAQVGGKKELTGQTDLGLEISNQCARLVANAIIYYNAAILSRLLERCQGKAKALALIKSTSPVAWQHLLLGGHYTFEDGGKMLDLDTLLEGVDWG</sequence>
<comment type="caution">
    <text evidence="7">The sequence shown here is derived from an EMBL/GenBank/DDBJ whole genome shotgun (WGS) entry which is preliminary data.</text>
</comment>
<evidence type="ECO:0000256" key="1">
    <source>
        <dbReference type="ARBA" id="ARBA00009402"/>
    </source>
</evidence>
<protein>
    <recommendedName>
        <fullName evidence="9">Transposase</fullName>
    </recommendedName>
</protein>
<feature type="domain" description="Tn3 transposase DDE" evidence="5">
    <location>
        <begin position="598"/>
        <end position="988"/>
    </location>
</feature>
<keyword evidence="3" id="KW-0238">DNA-binding</keyword>
<dbReference type="Pfam" id="PF01526">
    <property type="entry name" value="DDE_Tnp_Tn3"/>
    <property type="match status" value="1"/>
</dbReference>
<dbReference type="GO" id="GO:0006313">
    <property type="term" value="P:DNA transposition"/>
    <property type="evidence" value="ECO:0007669"/>
    <property type="project" value="InterPro"/>
</dbReference>
<dbReference type="AlphaFoldDB" id="A0A0P9TWQ8"/>